<name>A0ABN0ZTE0_9ACTN</name>
<protein>
    <recommendedName>
        <fullName evidence="3">Tetracyclin repressor-like C-terminal domain-containing protein</fullName>
    </recommendedName>
</protein>
<evidence type="ECO:0000313" key="2">
    <source>
        <dbReference type="Proteomes" id="UP001500909"/>
    </source>
</evidence>
<dbReference type="EMBL" id="BAAABY010000014">
    <property type="protein sequence ID" value="GAA0458390.1"/>
    <property type="molecule type" value="Genomic_DNA"/>
</dbReference>
<sequence>MQLAQQGAGLPVTPQRAAVVTLTLHAAVLHLLADGTDTLTAAGLDDLDRFIDDLLRLLYP</sequence>
<keyword evidence="2" id="KW-1185">Reference proteome</keyword>
<gene>
    <name evidence="1" type="ORF">GCM10010361_23030</name>
</gene>
<accession>A0ABN0ZTE0</accession>
<evidence type="ECO:0008006" key="3">
    <source>
        <dbReference type="Google" id="ProtNLM"/>
    </source>
</evidence>
<reference evidence="1 2" key="1">
    <citation type="journal article" date="2019" name="Int. J. Syst. Evol. Microbiol.">
        <title>The Global Catalogue of Microorganisms (GCM) 10K type strain sequencing project: providing services to taxonomists for standard genome sequencing and annotation.</title>
        <authorList>
            <consortium name="The Broad Institute Genomics Platform"/>
            <consortium name="The Broad Institute Genome Sequencing Center for Infectious Disease"/>
            <person name="Wu L."/>
            <person name="Ma J."/>
        </authorList>
    </citation>
    <scope>NUCLEOTIDE SEQUENCE [LARGE SCALE GENOMIC DNA]</scope>
    <source>
        <strain evidence="1 2">JCM 4805</strain>
    </source>
</reference>
<proteinExistence type="predicted"/>
<dbReference type="Proteomes" id="UP001500909">
    <property type="component" value="Unassembled WGS sequence"/>
</dbReference>
<organism evidence="1 2">
    <name type="scientific">Streptomyces olivaceiscleroticus</name>
    <dbReference type="NCBI Taxonomy" id="68245"/>
    <lineage>
        <taxon>Bacteria</taxon>
        <taxon>Bacillati</taxon>
        <taxon>Actinomycetota</taxon>
        <taxon>Actinomycetes</taxon>
        <taxon>Kitasatosporales</taxon>
        <taxon>Streptomycetaceae</taxon>
        <taxon>Streptomyces</taxon>
    </lineage>
</organism>
<comment type="caution">
    <text evidence="1">The sequence shown here is derived from an EMBL/GenBank/DDBJ whole genome shotgun (WGS) entry which is preliminary data.</text>
</comment>
<evidence type="ECO:0000313" key="1">
    <source>
        <dbReference type="EMBL" id="GAA0458390.1"/>
    </source>
</evidence>